<evidence type="ECO:0000313" key="1">
    <source>
        <dbReference type="EMBL" id="KAH3728574.1"/>
    </source>
</evidence>
<proteinExistence type="predicted"/>
<comment type="caution">
    <text evidence="1">The sequence shown here is derived from an EMBL/GenBank/DDBJ whole genome shotgun (WGS) entry which is preliminary data.</text>
</comment>
<evidence type="ECO:0000313" key="2">
    <source>
        <dbReference type="Proteomes" id="UP000828390"/>
    </source>
</evidence>
<keyword evidence="2" id="KW-1185">Reference proteome</keyword>
<name>A0A9D4HRB6_DREPO</name>
<organism evidence="1 2">
    <name type="scientific">Dreissena polymorpha</name>
    <name type="common">Zebra mussel</name>
    <name type="synonym">Mytilus polymorpha</name>
    <dbReference type="NCBI Taxonomy" id="45954"/>
    <lineage>
        <taxon>Eukaryota</taxon>
        <taxon>Metazoa</taxon>
        <taxon>Spiralia</taxon>
        <taxon>Lophotrochozoa</taxon>
        <taxon>Mollusca</taxon>
        <taxon>Bivalvia</taxon>
        <taxon>Autobranchia</taxon>
        <taxon>Heteroconchia</taxon>
        <taxon>Euheterodonta</taxon>
        <taxon>Imparidentia</taxon>
        <taxon>Neoheterodontei</taxon>
        <taxon>Myida</taxon>
        <taxon>Dreissenoidea</taxon>
        <taxon>Dreissenidae</taxon>
        <taxon>Dreissena</taxon>
    </lineage>
</organism>
<sequence length="86" mass="10403">MPSRLLQRYQHGHLYCLSYWNDYPIPRNHIKQSMHCCLRPGLCINDWLPALLPVCQGVIQHQYNNLHSLSYWEFHYIGWSIVYCRL</sequence>
<dbReference type="Proteomes" id="UP000828390">
    <property type="component" value="Unassembled WGS sequence"/>
</dbReference>
<dbReference type="EMBL" id="JAIWYP010000012">
    <property type="protein sequence ID" value="KAH3728574.1"/>
    <property type="molecule type" value="Genomic_DNA"/>
</dbReference>
<reference evidence="1" key="2">
    <citation type="submission" date="2020-11" db="EMBL/GenBank/DDBJ databases">
        <authorList>
            <person name="McCartney M.A."/>
            <person name="Auch B."/>
            <person name="Kono T."/>
            <person name="Mallez S."/>
            <person name="Becker A."/>
            <person name="Gohl D.M."/>
            <person name="Silverstein K.A.T."/>
            <person name="Koren S."/>
            <person name="Bechman K.B."/>
            <person name="Herman A."/>
            <person name="Abrahante J.E."/>
            <person name="Garbe J."/>
        </authorList>
    </citation>
    <scope>NUCLEOTIDE SEQUENCE</scope>
    <source>
        <strain evidence="1">Duluth1</strain>
        <tissue evidence="1">Whole animal</tissue>
    </source>
</reference>
<protein>
    <submittedName>
        <fullName evidence="1">Uncharacterized protein</fullName>
    </submittedName>
</protein>
<accession>A0A9D4HRB6</accession>
<gene>
    <name evidence="1" type="ORF">DPMN_054532</name>
</gene>
<reference evidence="1" key="1">
    <citation type="journal article" date="2019" name="bioRxiv">
        <title>The Genome of the Zebra Mussel, Dreissena polymorpha: A Resource for Invasive Species Research.</title>
        <authorList>
            <person name="McCartney M.A."/>
            <person name="Auch B."/>
            <person name="Kono T."/>
            <person name="Mallez S."/>
            <person name="Zhang Y."/>
            <person name="Obille A."/>
            <person name="Becker A."/>
            <person name="Abrahante J.E."/>
            <person name="Garbe J."/>
            <person name="Badalamenti J.P."/>
            <person name="Herman A."/>
            <person name="Mangelson H."/>
            <person name="Liachko I."/>
            <person name="Sullivan S."/>
            <person name="Sone E.D."/>
            <person name="Koren S."/>
            <person name="Silverstein K.A.T."/>
            <person name="Beckman K.B."/>
            <person name="Gohl D.M."/>
        </authorList>
    </citation>
    <scope>NUCLEOTIDE SEQUENCE</scope>
    <source>
        <strain evidence="1">Duluth1</strain>
        <tissue evidence="1">Whole animal</tissue>
    </source>
</reference>
<dbReference type="AlphaFoldDB" id="A0A9D4HRB6"/>